<dbReference type="Pfam" id="PF20231">
    <property type="entry name" value="DUF6589"/>
    <property type="match status" value="1"/>
</dbReference>
<feature type="compositionally biased region" description="Low complexity" evidence="1">
    <location>
        <begin position="1015"/>
        <end position="1041"/>
    </location>
</feature>
<evidence type="ECO:0000259" key="2">
    <source>
        <dbReference type="Pfam" id="PF20231"/>
    </source>
</evidence>
<sequence length="1125" mass="126316">MDSGGPSGPQPPPKVRAYKKTPAPLLIPSLPLPPPPEAASYRPLASIQPEATHTLPDVSNSTPEFPHTQPRLRGVRQNAAEKERQKFEKMEELLKSLPFDNLGDFLAILFHNRPHGEPDRRGTTHGVMVARFLHGLDNIRMSDILPLIYHHRSGYPSINSASSDEQDLMFATHGSADEICNARPYMSTWATRLVAVEVRRQVGRLTKDDPTDPTHHVHLCAAANERSKAHVVTWRDLGHWSLKKLESRYWRRGAGDLIMFITEAAAAPAFEDGVAVVRARRPHPIIQINAIASFIISRNRYANGELAMILGIWHFACKSHVDVKRIYCRFGNSVADSTSRNAITSMTAASLEEWRSDVRVGLEGGKMPVFLILDNVQEYFQVNEQGIGRHNELKVGTAGTSIVLDECAPGAFDAKDHHERVAKNGRRFLTPDALFDDLDLTHIGRVMPLHWARVLVEFSPHFEPLLKAIATLFRSSPIAKRRMREGRKMKVQPLGTNGERSTETQGMERAIEDFEHQMGLDPELAKAFLFWIRGDGASYANILRLTKYCTPIRNFPNKISTPEIWHTGATDLNSTSENHYGPATCSDPSSLSKCSSTAGLKRPSNIKSCDYYPTVRNLTLIWTAHVLDCWRVFFGVEDLRVHIESLAAKNELPDLDAILRDAKQLTERYTSQAAILRSLSTRTSTNPALANKIPKGSPWVPPVAAPSSNAGEEDSDMPGLADIVEGADAARPPPPSKDSDAPKVHEEKDDFDGDRVLRNSQIFLTDFGWWIEFASAVPEGDIGRVWEIMKLWIFKFAGSSHQNYMSYLLEVYCLLRYESSDALRDTILDHWLLNLSGELGKWIPGDLLQEHYNRWLEDMIQRHGGEFDNKFYRQTISPNVDHFLRMKEEIETAFSLKRRSKTHTSPHQRDELRLLLTMFKEEEVHLFREGRSMGHAAVNQFARGVRRLEAGKLKDWLDKSSCVGDFIAEIHRLAADTPAENPANTPADNRNITMHPESEPPIMNEPNSHFPRPPSSQSTHSTSSESSRSTSSNESSGSAKSFVSELGAVDPNEPEDDGDDRSGCRLASGSTMAMWSDPETARMEHFDEGYGEREEEEENSEDPVGQEEEIPDPKINPYLDEEQVV</sequence>
<dbReference type="InterPro" id="IPR046496">
    <property type="entry name" value="DUF6589"/>
</dbReference>
<evidence type="ECO:0000313" key="3">
    <source>
        <dbReference type="EMBL" id="KAJ7763803.1"/>
    </source>
</evidence>
<comment type="caution">
    <text evidence="3">The sequence shown here is derived from an EMBL/GenBank/DDBJ whole genome shotgun (WGS) entry which is preliminary data.</text>
</comment>
<reference evidence="3" key="1">
    <citation type="submission" date="2023-03" db="EMBL/GenBank/DDBJ databases">
        <title>Massive genome expansion in bonnet fungi (Mycena s.s.) driven by repeated elements and novel gene families across ecological guilds.</title>
        <authorList>
            <consortium name="Lawrence Berkeley National Laboratory"/>
            <person name="Harder C.B."/>
            <person name="Miyauchi S."/>
            <person name="Viragh M."/>
            <person name="Kuo A."/>
            <person name="Thoen E."/>
            <person name="Andreopoulos B."/>
            <person name="Lu D."/>
            <person name="Skrede I."/>
            <person name="Drula E."/>
            <person name="Henrissat B."/>
            <person name="Morin E."/>
            <person name="Kohler A."/>
            <person name="Barry K."/>
            <person name="LaButti K."/>
            <person name="Morin E."/>
            <person name="Salamov A."/>
            <person name="Lipzen A."/>
            <person name="Mereny Z."/>
            <person name="Hegedus B."/>
            <person name="Baldrian P."/>
            <person name="Stursova M."/>
            <person name="Weitz H."/>
            <person name="Taylor A."/>
            <person name="Grigoriev I.V."/>
            <person name="Nagy L.G."/>
            <person name="Martin F."/>
            <person name="Kauserud H."/>
        </authorList>
    </citation>
    <scope>NUCLEOTIDE SEQUENCE</scope>
    <source>
        <strain evidence="3">CBHHK182m</strain>
    </source>
</reference>
<accession>A0AAD7JFT9</accession>
<name>A0AAD7JFT9_9AGAR</name>
<feature type="region of interest" description="Disordered" evidence="1">
    <location>
        <begin position="1"/>
        <end position="83"/>
    </location>
</feature>
<feature type="compositionally biased region" description="Polar residues" evidence="1">
    <location>
        <begin position="494"/>
        <end position="503"/>
    </location>
</feature>
<dbReference type="EMBL" id="JARKIB010000029">
    <property type="protein sequence ID" value="KAJ7763803.1"/>
    <property type="molecule type" value="Genomic_DNA"/>
</dbReference>
<evidence type="ECO:0000256" key="1">
    <source>
        <dbReference type="SAM" id="MobiDB-lite"/>
    </source>
</evidence>
<keyword evidence="4" id="KW-1185">Reference proteome</keyword>
<evidence type="ECO:0000313" key="4">
    <source>
        <dbReference type="Proteomes" id="UP001215598"/>
    </source>
</evidence>
<feature type="compositionally biased region" description="Basic and acidic residues" evidence="1">
    <location>
        <begin position="737"/>
        <end position="750"/>
    </location>
</feature>
<feature type="region of interest" description="Disordered" evidence="1">
    <location>
        <begin position="686"/>
        <end position="750"/>
    </location>
</feature>
<dbReference type="AlphaFoldDB" id="A0AAD7JFT9"/>
<gene>
    <name evidence="3" type="ORF">B0H16DRAFT_1801178</name>
</gene>
<feature type="domain" description="DUF6589" evidence="2">
    <location>
        <begin position="426"/>
        <end position="903"/>
    </location>
</feature>
<feature type="region of interest" description="Disordered" evidence="1">
    <location>
        <begin position="484"/>
        <end position="503"/>
    </location>
</feature>
<feature type="compositionally biased region" description="Basic and acidic residues" evidence="1">
    <location>
        <begin position="1079"/>
        <end position="1092"/>
    </location>
</feature>
<dbReference type="Proteomes" id="UP001215598">
    <property type="component" value="Unassembled WGS sequence"/>
</dbReference>
<feature type="compositionally biased region" description="Polar residues" evidence="1">
    <location>
        <begin position="982"/>
        <end position="992"/>
    </location>
</feature>
<feature type="compositionally biased region" description="Acidic residues" evidence="1">
    <location>
        <begin position="1093"/>
        <end position="1110"/>
    </location>
</feature>
<protein>
    <recommendedName>
        <fullName evidence="2">DUF6589 domain-containing protein</fullName>
    </recommendedName>
</protein>
<organism evidence="3 4">
    <name type="scientific">Mycena metata</name>
    <dbReference type="NCBI Taxonomy" id="1033252"/>
    <lineage>
        <taxon>Eukaryota</taxon>
        <taxon>Fungi</taxon>
        <taxon>Dikarya</taxon>
        <taxon>Basidiomycota</taxon>
        <taxon>Agaricomycotina</taxon>
        <taxon>Agaricomycetes</taxon>
        <taxon>Agaricomycetidae</taxon>
        <taxon>Agaricales</taxon>
        <taxon>Marasmiineae</taxon>
        <taxon>Mycenaceae</taxon>
        <taxon>Mycena</taxon>
    </lineage>
</organism>
<feature type="region of interest" description="Disordered" evidence="1">
    <location>
        <begin position="977"/>
        <end position="1125"/>
    </location>
</feature>
<proteinExistence type="predicted"/>